<dbReference type="Proteomes" id="UP000239735">
    <property type="component" value="Unassembled WGS sequence"/>
</dbReference>
<accession>A0A2N9LKB6</accession>
<name>A0A2N9LKB6_9BACT</name>
<dbReference type="EMBL" id="OKRB01000097">
    <property type="protein sequence ID" value="SPE23485.1"/>
    <property type="molecule type" value="Genomic_DNA"/>
</dbReference>
<gene>
    <name evidence="2" type="ORF">SBA5_40010</name>
</gene>
<sequence>MPFRSGGESGQGPEKTRLSLSDEWLKEDWERFYASRAQPQSNVHHKSMFFLGIPGIEPCRRAFAAVGTNPAHHRLAGHRPAERSDTLKTRSR</sequence>
<proteinExistence type="predicted"/>
<dbReference type="AlphaFoldDB" id="A0A2N9LKB6"/>
<evidence type="ECO:0000313" key="2">
    <source>
        <dbReference type="EMBL" id="SPE23485.1"/>
    </source>
</evidence>
<feature type="region of interest" description="Disordered" evidence="1">
    <location>
        <begin position="70"/>
        <end position="92"/>
    </location>
</feature>
<feature type="compositionally biased region" description="Basic and acidic residues" evidence="1">
    <location>
        <begin position="79"/>
        <end position="92"/>
    </location>
</feature>
<reference evidence="3" key="1">
    <citation type="submission" date="2018-02" db="EMBL/GenBank/DDBJ databases">
        <authorList>
            <person name="Hausmann B."/>
        </authorList>
    </citation>
    <scope>NUCLEOTIDE SEQUENCE [LARGE SCALE GENOMIC DNA]</scope>
    <source>
        <strain evidence="3">Peat soil MAG SbA5</strain>
    </source>
</reference>
<protein>
    <submittedName>
        <fullName evidence="2">Uncharacterized protein</fullName>
    </submittedName>
</protein>
<evidence type="ECO:0000256" key="1">
    <source>
        <dbReference type="SAM" id="MobiDB-lite"/>
    </source>
</evidence>
<organism evidence="2 3">
    <name type="scientific">Candidatus Sulfuritelmatomonas gaucii</name>
    <dbReference type="NCBI Taxonomy" id="2043161"/>
    <lineage>
        <taxon>Bacteria</taxon>
        <taxon>Pseudomonadati</taxon>
        <taxon>Acidobacteriota</taxon>
        <taxon>Terriglobia</taxon>
        <taxon>Terriglobales</taxon>
        <taxon>Acidobacteriaceae</taxon>
        <taxon>Candidatus Sulfuritelmatomonas</taxon>
    </lineage>
</organism>
<evidence type="ECO:0000313" key="3">
    <source>
        <dbReference type="Proteomes" id="UP000239735"/>
    </source>
</evidence>